<keyword evidence="3" id="KW-1185">Reference proteome</keyword>
<dbReference type="InterPro" id="IPR009081">
    <property type="entry name" value="PP-bd_ACP"/>
</dbReference>
<organism evidence="2 3">
    <name type="scientific">Paenibacillus curdlanolyticus YK9</name>
    <dbReference type="NCBI Taxonomy" id="717606"/>
    <lineage>
        <taxon>Bacteria</taxon>
        <taxon>Bacillati</taxon>
        <taxon>Bacillota</taxon>
        <taxon>Bacilli</taxon>
        <taxon>Bacillales</taxon>
        <taxon>Paenibacillaceae</taxon>
        <taxon>Paenibacillus</taxon>
    </lineage>
</organism>
<dbReference type="SUPFAM" id="SSF47336">
    <property type="entry name" value="ACP-like"/>
    <property type="match status" value="1"/>
</dbReference>
<dbReference type="EMBL" id="AEDD01000003">
    <property type="protein sequence ID" value="EFM11971.1"/>
    <property type="molecule type" value="Genomic_DNA"/>
</dbReference>
<name>E0I7F5_9BACL</name>
<evidence type="ECO:0000259" key="1">
    <source>
        <dbReference type="PROSITE" id="PS50075"/>
    </source>
</evidence>
<gene>
    <name evidence="2" type="ORF">PaecuDRAFT_1579</name>
</gene>
<dbReference type="STRING" id="717606.PaecuDRAFT_1579"/>
<dbReference type="Pfam" id="PF00550">
    <property type="entry name" value="PP-binding"/>
    <property type="match status" value="1"/>
</dbReference>
<proteinExistence type="predicted"/>
<dbReference type="RefSeq" id="WP_006037590.1">
    <property type="nucleotide sequence ID" value="NZ_AEDD01000003.1"/>
</dbReference>
<feature type="domain" description="Carrier" evidence="1">
    <location>
        <begin position="3"/>
        <end position="81"/>
    </location>
</feature>
<protein>
    <recommendedName>
        <fullName evidence="1">Carrier domain-containing protein</fullName>
    </recommendedName>
</protein>
<reference evidence="2 3" key="1">
    <citation type="submission" date="2010-07" db="EMBL/GenBank/DDBJ databases">
        <title>The draft genome of Paenibacillus curdlanolyticus YK9.</title>
        <authorList>
            <consortium name="US DOE Joint Genome Institute (JGI-PGF)"/>
            <person name="Lucas S."/>
            <person name="Copeland A."/>
            <person name="Lapidus A."/>
            <person name="Cheng J.-F."/>
            <person name="Bruce D."/>
            <person name="Goodwin L."/>
            <person name="Pitluck S."/>
            <person name="Land M.L."/>
            <person name="Hauser L."/>
            <person name="Chang Y.-J."/>
            <person name="Jeffries C."/>
            <person name="Anderson I.J."/>
            <person name="Johnson E."/>
            <person name="Loganathan U."/>
            <person name="Mulhopadhyay B."/>
            <person name="Kyrpides N."/>
            <person name="Woyke T.J."/>
        </authorList>
    </citation>
    <scope>NUCLEOTIDE SEQUENCE [LARGE SCALE GENOMIC DNA]</scope>
    <source>
        <strain evidence="2 3">YK9</strain>
    </source>
</reference>
<dbReference type="AlphaFoldDB" id="E0I7F5"/>
<dbReference type="Proteomes" id="UP000005387">
    <property type="component" value="Unassembled WGS sequence"/>
</dbReference>
<dbReference type="PROSITE" id="PS50075">
    <property type="entry name" value="CARRIER"/>
    <property type="match status" value="1"/>
</dbReference>
<evidence type="ECO:0000313" key="3">
    <source>
        <dbReference type="Proteomes" id="UP000005387"/>
    </source>
</evidence>
<dbReference type="InterPro" id="IPR036736">
    <property type="entry name" value="ACP-like_sf"/>
</dbReference>
<sequence length="82" mass="9242">MAELLERRVKEILSSHVDIAVDIDRLEEDAQLDSIGVNSINFIRTVLDIEGEFAFQFDIDFLGYESFGTVSALVSYVRQNAS</sequence>
<accession>E0I7F5</accession>
<evidence type="ECO:0000313" key="2">
    <source>
        <dbReference type="EMBL" id="EFM11971.1"/>
    </source>
</evidence>
<dbReference type="Gene3D" id="1.10.1200.10">
    <property type="entry name" value="ACP-like"/>
    <property type="match status" value="1"/>
</dbReference>